<gene>
    <name evidence="2" type="ORF">AA2016_0325</name>
    <name evidence="3" type="ORF">FHS67_005537</name>
</gene>
<dbReference type="EMBL" id="CP015005">
    <property type="protein sequence ID" value="AMS39265.1"/>
    <property type="molecule type" value="Genomic_DNA"/>
</dbReference>
<dbReference type="Proteomes" id="UP000075755">
    <property type="component" value="Chromosome"/>
</dbReference>
<dbReference type="EMBL" id="JACICB010000026">
    <property type="protein sequence ID" value="MBB3709189.1"/>
    <property type="molecule type" value="Genomic_DNA"/>
</dbReference>
<dbReference type="Proteomes" id="UP000577697">
    <property type="component" value="Unassembled WGS sequence"/>
</dbReference>
<name>A0AAC8YJ09_AMIAI</name>
<dbReference type="KEGG" id="aak:AA2016_0325"/>
<protein>
    <submittedName>
        <fullName evidence="2">Uncharacterized protein</fullName>
    </submittedName>
</protein>
<sequence>MPGDDEAGFVVYTLTPRSAEWARAQGLARHLSGGTSKWHRTPVNKEDAEMRRSHSSVPPEGSLTIYQFVRGDIFVEEGRDTEANHAMANTGSFYSYGLGGSLTVVDPGRGKIYFAYQG</sequence>
<feature type="region of interest" description="Disordered" evidence="1">
    <location>
        <begin position="33"/>
        <end position="58"/>
    </location>
</feature>
<evidence type="ECO:0000313" key="5">
    <source>
        <dbReference type="Proteomes" id="UP000577697"/>
    </source>
</evidence>
<evidence type="ECO:0000256" key="1">
    <source>
        <dbReference type="SAM" id="MobiDB-lite"/>
    </source>
</evidence>
<reference evidence="3 5" key="2">
    <citation type="submission" date="2020-08" db="EMBL/GenBank/DDBJ databases">
        <title>Genomic Encyclopedia of Type Strains, Phase IV (KMG-IV): sequencing the most valuable type-strain genomes for metagenomic binning, comparative biology and taxonomic classification.</title>
        <authorList>
            <person name="Goeker M."/>
        </authorList>
    </citation>
    <scope>NUCLEOTIDE SEQUENCE [LARGE SCALE GENOMIC DNA]</scope>
    <source>
        <strain evidence="3 5">DSM 10368</strain>
    </source>
</reference>
<feature type="compositionally biased region" description="Basic and acidic residues" evidence="1">
    <location>
        <begin position="43"/>
        <end position="52"/>
    </location>
</feature>
<dbReference type="RefSeq" id="WP_067955006.1">
    <property type="nucleotide sequence ID" value="NZ_CP015005.1"/>
</dbReference>
<evidence type="ECO:0000313" key="2">
    <source>
        <dbReference type="EMBL" id="AMS39265.1"/>
    </source>
</evidence>
<accession>A0AAC8YJ09</accession>
<reference evidence="2 4" key="1">
    <citation type="submission" date="2016-03" db="EMBL/GenBank/DDBJ databases">
        <title>Complete genome of Aminobacter aminovorans KCTC 2477.</title>
        <authorList>
            <person name="Kim K.M."/>
        </authorList>
    </citation>
    <scope>NUCLEOTIDE SEQUENCE [LARGE SCALE GENOMIC DNA]</scope>
    <source>
        <strain evidence="2 4">KCTC 2477</strain>
    </source>
</reference>
<keyword evidence="5" id="KW-1185">Reference proteome</keyword>
<dbReference type="AlphaFoldDB" id="A0AAC8YJ09"/>
<organism evidence="2 4">
    <name type="scientific">Aminobacter aminovorans</name>
    <name type="common">Chelatobacter heintzii</name>
    <dbReference type="NCBI Taxonomy" id="83263"/>
    <lineage>
        <taxon>Bacteria</taxon>
        <taxon>Pseudomonadati</taxon>
        <taxon>Pseudomonadota</taxon>
        <taxon>Alphaproteobacteria</taxon>
        <taxon>Hyphomicrobiales</taxon>
        <taxon>Phyllobacteriaceae</taxon>
        <taxon>Aminobacter</taxon>
    </lineage>
</organism>
<proteinExistence type="predicted"/>
<evidence type="ECO:0000313" key="4">
    <source>
        <dbReference type="Proteomes" id="UP000075755"/>
    </source>
</evidence>
<evidence type="ECO:0000313" key="3">
    <source>
        <dbReference type="EMBL" id="MBB3709189.1"/>
    </source>
</evidence>